<feature type="region of interest" description="Disordered" evidence="2">
    <location>
        <begin position="1"/>
        <end position="27"/>
    </location>
</feature>
<evidence type="ECO:0000256" key="1">
    <source>
        <dbReference type="ARBA" id="ARBA00023125"/>
    </source>
</evidence>
<organism evidence="4 5">
    <name type="scientific">Culex pipiens pipiens</name>
    <name type="common">Northern house mosquito</name>
    <dbReference type="NCBI Taxonomy" id="38569"/>
    <lineage>
        <taxon>Eukaryota</taxon>
        <taxon>Metazoa</taxon>
        <taxon>Ecdysozoa</taxon>
        <taxon>Arthropoda</taxon>
        <taxon>Hexapoda</taxon>
        <taxon>Insecta</taxon>
        <taxon>Pterygota</taxon>
        <taxon>Neoptera</taxon>
        <taxon>Endopterygota</taxon>
        <taxon>Diptera</taxon>
        <taxon>Nematocera</taxon>
        <taxon>Culicoidea</taxon>
        <taxon>Culicidae</taxon>
        <taxon>Culicinae</taxon>
        <taxon>Culicini</taxon>
        <taxon>Culex</taxon>
        <taxon>Culex</taxon>
    </lineage>
</organism>
<dbReference type="InterPro" id="IPR006600">
    <property type="entry name" value="HTH_CenpB_DNA-bd_dom"/>
</dbReference>
<sequence length="312" mass="35153">MKPSSRSWSPEDMQQMSGKCKKGTRGASCALSRSEEKSIASWILDLQQRGFPPISRQAVKEKVADYLAATPRKNPFINGVPARRWFDGFLQRNSQVPKEYFYESNGKKETTVEDIHKWFASAKSWIEQHSRADIMLDPKRVFIGDVISFEVQSKTNELALRKKDSSSSPDVTVLITYKEFPDTTQPPPTQEKILDPAAPFKVTLPPSAEQPPASTSSRELVSIPVEDIVQAVDMIGPVTMRKINGDLANLSREERIIRFFYRKFVQPYVANISSLSSEDHSSDTEYVLLEANSDAESLAVKDELIDFDDSIL</sequence>
<evidence type="ECO:0000313" key="4">
    <source>
        <dbReference type="EMBL" id="KAL1373765.1"/>
    </source>
</evidence>
<proteinExistence type="predicted"/>
<comment type="caution">
    <text evidence="4">The sequence shown here is derived from an EMBL/GenBank/DDBJ whole genome shotgun (WGS) entry which is preliminary data.</text>
</comment>
<dbReference type="AlphaFoldDB" id="A0ABD1CBL4"/>
<keyword evidence="5" id="KW-1185">Reference proteome</keyword>
<reference evidence="4 5" key="1">
    <citation type="submission" date="2024-05" db="EMBL/GenBank/DDBJ databases">
        <title>Culex pipiens pipiens assembly and annotation.</title>
        <authorList>
            <person name="Alout H."/>
            <person name="Durand T."/>
        </authorList>
    </citation>
    <scope>NUCLEOTIDE SEQUENCE [LARGE SCALE GENOMIC DNA]</scope>
    <source>
        <strain evidence="4">HA-2024</strain>
        <tissue evidence="4">Whole body</tissue>
    </source>
</reference>
<dbReference type="Proteomes" id="UP001562425">
    <property type="component" value="Unassembled WGS sequence"/>
</dbReference>
<evidence type="ECO:0000313" key="5">
    <source>
        <dbReference type="Proteomes" id="UP001562425"/>
    </source>
</evidence>
<feature type="compositionally biased region" description="Polar residues" evidence="2">
    <location>
        <begin position="1"/>
        <end position="17"/>
    </location>
</feature>
<keyword evidence="1" id="KW-0238">DNA-binding</keyword>
<dbReference type="Pfam" id="PF03221">
    <property type="entry name" value="HTH_Tnp_Tc5"/>
    <property type="match status" value="1"/>
</dbReference>
<evidence type="ECO:0000256" key="2">
    <source>
        <dbReference type="SAM" id="MobiDB-lite"/>
    </source>
</evidence>
<dbReference type="PROSITE" id="PS51253">
    <property type="entry name" value="HTH_CENPB"/>
    <property type="match status" value="1"/>
</dbReference>
<name>A0ABD1CBL4_CULPP</name>
<dbReference type="GO" id="GO:0003677">
    <property type="term" value="F:DNA binding"/>
    <property type="evidence" value="ECO:0007669"/>
    <property type="project" value="UniProtKB-KW"/>
</dbReference>
<evidence type="ECO:0000259" key="3">
    <source>
        <dbReference type="PROSITE" id="PS51253"/>
    </source>
</evidence>
<protein>
    <recommendedName>
        <fullName evidence="3">HTH CENPB-type domain-containing protein</fullName>
    </recommendedName>
</protein>
<dbReference type="EMBL" id="JBEHCU010014008">
    <property type="protein sequence ID" value="KAL1373765.1"/>
    <property type="molecule type" value="Genomic_DNA"/>
</dbReference>
<gene>
    <name evidence="4" type="ORF">pipiens_018468</name>
</gene>
<accession>A0ABD1CBL4</accession>
<feature type="domain" description="HTH CENPB-type" evidence="3">
    <location>
        <begin position="23"/>
        <end position="99"/>
    </location>
</feature>